<dbReference type="PANTHER" id="PTHR11306">
    <property type="entry name" value="NIEMANN PICK TYPE C2 PROTEIN NPC2-RELATED"/>
    <property type="match status" value="1"/>
</dbReference>
<dbReference type="InterPro" id="IPR039670">
    <property type="entry name" value="NPC2-like"/>
</dbReference>
<dbReference type="AlphaFoldDB" id="A0A9P5VKN3"/>
<evidence type="ECO:0000256" key="1">
    <source>
        <dbReference type="ARBA" id="ARBA00002053"/>
    </source>
</evidence>
<evidence type="ECO:0000256" key="3">
    <source>
        <dbReference type="ARBA" id="ARBA00011245"/>
    </source>
</evidence>
<evidence type="ECO:0000256" key="7">
    <source>
        <dbReference type="ARBA" id="ARBA00023055"/>
    </source>
</evidence>
<evidence type="ECO:0000259" key="9">
    <source>
        <dbReference type="SMART" id="SM00737"/>
    </source>
</evidence>
<dbReference type="GO" id="GO:0032366">
    <property type="term" value="P:intracellular sterol transport"/>
    <property type="evidence" value="ECO:0007669"/>
    <property type="project" value="InterPro"/>
</dbReference>
<feature type="chain" id="PRO_5040430252" description="Phosphatidylglycerol/phosphatidylinositol transfer protein" evidence="8">
    <location>
        <begin position="24"/>
        <end position="167"/>
    </location>
</feature>
<sequence>MHLSTVLYTTLAVALGLASSSHALPNPLASIFAPPAVIKKCNADENYLLDIKYINISPDPPARGQNLTIDAMGILAKDVVEGAKIDVLVKLGLVKLLQKQLDFCEEAAKVDKNCPLQAGEQYLQHTVELPKEIPPGKFTATVKVKNPDGEEISCLTAIVVFPVIPSF</sequence>
<dbReference type="Pfam" id="PF02221">
    <property type="entry name" value="E1_DerP2_DerF2"/>
    <property type="match status" value="1"/>
</dbReference>
<accession>A0A9P5VKN3</accession>
<dbReference type="InterPro" id="IPR033917">
    <property type="entry name" value="ML_PG-PI_TP"/>
</dbReference>
<evidence type="ECO:0000256" key="6">
    <source>
        <dbReference type="ARBA" id="ARBA00022729"/>
    </source>
</evidence>
<comment type="function">
    <text evidence="1">Catalyzes the intermembrane transfer of phosphatidylglycerol and phosphatidylinositol.</text>
</comment>
<dbReference type="SMART" id="SM00737">
    <property type="entry name" value="ML"/>
    <property type="match status" value="1"/>
</dbReference>
<evidence type="ECO:0000313" key="11">
    <source>
        <dbReference type="Proteomes" id="UP000696485"/>
    </source>
</evidence>
<gene>
    <name evidence="10" type="primary">NPC2_2</name>
    <name evidence="10" type="ORF">BG006_007679</name>
</gene>
<dbReference type="SUPFAM" id="SSF81296">
    <property type="entry name" value="E set domains"/>
    <property type="match status" value="1"/>
</dbReference>
<evidence type="ECO:0000256" key="8">
    <source>
        <dbReference type="SAM" id="SignalP"/>
    </source>
</evidence>
<dbReference type="Gene3D" id="2.60.40.770">
    <property type="match status" value="1"/>
</dbReference>
<keyword evidence="5" id="KW-0813">Transport</keyword>
<organism evidence="10 11">
    <name type="scientific">Podila minutissima</name>
    <dbReference type="NCBI Taxonomy" id="64525"/>
    <lineage>
        <taxon>Eukaryota</taxon>
        <taxon>Fungi</taxon>
        <taxon>Fungi incertae sedis</taxon>
        <taxon>Mucoromycota</taxon>
        <taxon>Mortierellomycotina</taxon>
        <taxon>Mortierellomycetes</taxon>
        <taxon>Mortierellales</taxon>
        <taxon>Mortierellaceae</taxon>
        <taxon>Podila</taxon>
    </lineage>
</organism>
<feature type="signal peptide" evidence="8">
    <location>
        <begin position="1"/>
        <end position="23"/>
    </location>
</feature>
<dbReference type="PANTHER" id="PTHR11306:SF0">
    <property type="entry name" value="PHOSPHATIDYLGLYCEROL_PHOSPHATIDYLINOSITOL TRANSFER PROTEIN"/>
    <property type="match status" value="1"/>
</dbReference>
<comment type="similarity">
    <text evidence="2">Belongs to the NPC2 family.</text>
</comment>
<dbReference type="CDD" id="cd00917">
    <property type="entry name" value="PG-PI_TP"/>
    <property type="match status" value="1"/>
</dbReference>
<dbReference type="GO" id="GO:0032934">
    <property type="term" value="F:sterol binding"/>
    <property type="evidence" value="ECO:0007669"/>
    <property type="project" value="InterPro"/>
</dbReference>
<proteinExistence type="inferred from homology"/>
<protein>
    <recommendedName>
        <fullName evidence="4">Phosphatidylglycerol/phosphatidylinositol transfer protein</fullName>
    </recommendedName>
</protein>
<keyword evidence="11" id="KW-1185">Reference proteome</keyword>
<feature type="domain" description="MD-2-related lipid-recognition" evidence="9">
    <location>
        <begin position="38"/>
        <end position="159"/>
    </location>
</feature>
<keyword evidence="6 8" id="KW-0732">Signal</keyword>
<dbReference type="Proteomes" id="UP000696485">
    <property type="component" value="Unassembled WGS sequence"/>
</dbReference>
<evidence type="ECO:0000256" key="5">
    <source>
        <dbReference type="ARBA" id="ARBA00022448"/>
    </source>
</evidence>
<keyword evidence="7" id="KW-0445">Lipid transport</keyword>
<comment type="caution">
    <text evidence="10">The sequence shown here is derived from an EMBL/GenBank/DDBJ whole genome shotgun (WGS) entry which is preliminary data.</text>
</comment>
<comment type="subunit">
    <text evidence="3">Monomer.</text>
</comment>
<dbReference type="InterPro" id="IPR014756">
    <property type="entry name" value="Ig_E-set"/>
</dbReference>
<dbReference type="EMBL" id="JAAAUY010000496">
    <property type="protein sequence ID" value="KAF9329201.1"/>
    <property type="molecule type" value="Genomic_DNA"/>
</dbReference>
<dbReference type="InterPro" id="IPR003172">
    <property type="entry name" value="ML_dom"/>
</dbReference>
<evidence type="ECO:0000313" key="10">
    <source>
        <dbReference type="EMBL" id="KAF9329201.1"/>
    </source>
</evidence>
<reference evidence="10" key="1">
    <citation type="journal article" date="2020" name="Fungal Divers.">
        <title>Resolving the Mortierellaceae phylogeny through synthesis of multi-gene phylogenetics and phylogenomics.</title>
        <authorList>
            <person name="Vandepol N."/>
            <person name="Liber J."/>
            <person name="Desiro A."/>
            <person name="Na H."/>
            <person name="Kennedy M."/>
            <person name="Barry K."/>
            <person name="Grigoriev I.V."/>
            <person name="Miller A.N."/>
            <person name="O'Donnell K."/>
            <person name="Stajich J.E."/>
            <person name="Bonito G."/>
        </authorList>
    </citation>
    <scope>NUCLEOTIDE SEQUENCE</scope>
    <source>
        <strain evidence="10">NVP1</strain>
    </source>
</reference>
<evidence type="ECO:0000256" key="2">
    <source>
        <dbReference type="ARBA" id="ARBA00006370"/>
    </source>
</evidence>
<evidence type="ECO:0000256" key="4">
    <source>
        <dbReference type="ARBA" id="ARBA00016056"/>
    </source>
</evidence>
<name>A0A9P5VKN3_9FUNG</name>